<dbReference type="PANTHER" id="PTHR14407">
    <property type="entry name" value="HERMANSKY-PUDLAK SYNDROME 4 PROTEIN LIGHT-EAR PROTEIN-RELATED"/>
    <property type="match status" value="1"/>
</dbReference>
<dbReference type="GO" id="GO:0005085">
    <property type="term" value="F:guanyl-nucleotide exchange factor activity"/>
    <property type="evidence" value="ECO:0007669"/>
    <property type="project" value="TreeGrafter"/>
</dbReference>
<dbReference type="EMBL" id="RCHS01001724">
    <property type="protein sequence ID" value="RMX51710.1"/>
    <property type="molecule type" value="Genomic_DNA"/>
</dbReference>
<evidence type="ECO:0000313" key="3">
    <source>
        <dbReference type="EMBL" id="RMX51710.1"/>
    </source>
</evidence>
<evidence type="ECO:0000259" key="2">
    <source>
        <dbReference type="Pfam" id="PF19031"/>
    </source>
</evidence>
<dbReference type="Pfam" id="PF19031">
    <property type="entry name" value="Intu_longin_1"/>
    <property type="match status" value="1"/>
</dbReference>
<dbReference type="InterPro" id="IPR043987">
    <property type="entry name" value="CCZ1/INTU/HSP4_longin_1"/>
</dbReference>
<protein>
    <recommendedName>
        <fullName evidence="2">CCZ1/INTU/HSP4 first Longin domain-containing protein</fullName>
    </recommendedName>
</protein>
<dbReference type="GO" id="GO:0031267">
    <property type="term" value="F:small GTPase binding"/>
    <property type="evidence" value="ECO:0007669"/>
    <property type="project" value="TreeGrafter"/>
</dbReference>
<evidence type="ECO:0000256" key="1">
    <source>
        <dbReference type="SAM" id="MobiDB-lite"/>
    </source>
</evidence>
<dbReference type="PANTHER" id="PTHR14407:SF9">
    <property type="entry name" value="BLOC-3 COMPLEX MEMBER HPS4"/>
    <property type="match status" value="1"/>
</dbReference>
<dbReference type="GO" id="GO:0031085">
    <property type="term" value="C:BLOC-3 complex"/>
    <property type="evidence" value="ECO:0007669"/>
    <property type="project" value="TreeGrafter"/>
</dbReference>
<feature type="compositionally biased region" description="Polar residues" evidence="1">
    <location>
        <begin position="340"/>
        <end position="362"/>
    </location>
</feature>
<sequence>MTALITPVRATSFEGLIFFVYDRDAVKKEADPPENAIVYFYPPSASIEDRVSVCGQLIGMSQFVHGFLNARPTLCKLQSEKVATVHSGQYTLALGGSLSEPDSLLITRLQTLHSTFNFYHGSLERIRMMCESQKMFLSWMNMIWDCYLHFVRHYGDFLPGVFDPLPFVDLPKRVAATCFTKASYFLQACQRRQHVLGGCILYRNKILCTQLEPSITERLLLLKPYQSHHPSRPVKTECALPFGVRILNAFLTLSEYLNLYEALAQSAYRQPPSRESSGTFPDVYTTASSAAVRDLSYWRKSNADDGEHLNDGLTQLSCDVCANSNGVLDFGSSGGERKSTVNSAKDPTSVTPLNTTKSSEGNSRVADHEDCTNQLPKHESSETLVVQTNPVGESDESAPANEQGCGTIMVTTEESCKTSNEIEKEHKNVTTTSADTRAGEGSADSDGGKAEAEFGATSSDSVFDSSSIESSLSADTSVIMETVDVVGLKVVENPNPQCEKQQYGEEKRTEMPRNVSSAGEKVIDCSSSPCCGRQHHEEETDQGALCSSSSSCESSCSSIKSLSNDEVDLCKLILDDLTTQAVDIAHQKNSQMKENSSKSVTDRVACCQSCVALQKSCDVSCDNSFCQSGRKCCEEKCSKTLSNDNSCSVEQTLGKHSVANHRDILEINLPSSDHSVCNEDNDSRPSYAPDVAEKSGPTDLNLSKENSSISDLVKTPIICDSSPIRNLNKGAEKFLDKSFACLDTSTAKDTRDSRACVENNASQHPNSVNNDVVSDGPTVAFEGIHSVPPIDIVEPDSGIYIANGLEGTYFADGTDLPPIDSALEEVEDEESSDWFEPPLGDAPSPTDREREELLPYEEGDEMNQVEGLTHVNLYVQAHSKVVLILLAEEGLNNDCNSIKALWETSLNQLGELEFLVKESLGDESVPVQSDEYSFLLYDSFERNMKGNLDELVYQVDHSFCETTKLLHEQFENCPTLKDVILSPVPSRPDLSSRKKGLEDPSQRAWSEPWNSIEVSSATGVRRRIMPLISESTAILVYNTLIQPHFDYCSLVWDGLSSKLRNKLQQLQSRAARTILKADYDTSSNLLLEILKWDRLEIRRKKQNSILVVLTDLIL</sequence>
<comment type="caution">
    <text evidence="3">The sequence shown here is derived from an EMBL/GenBank/DDBJ whole genome shotgun (WGS) entry which is preliminary data.</text>
</comment>
<accession>A0A3M6UDF8</accession>
<feature type="region of interest" description="Disordered" evidence="1">
    <location>
        <begin position="672"/>
        <end position="703"/>
    </location>
</feature>
<organism evidence="3 4">
    <name type="scientific">Pocillopora damicornis</name>
    <name type="common">Cauliflower coral</name>
    <name type="synonym">Millepora damicornis</name>
    <dbReference type="NCBI Taxonomy" id="46731"/>
    <lineage>
        <taxon>Eukaryota</taxon>
        <taxon>Metazoa</taxon>
        <taxon>Cnidaria</taxon>
        <taxon>Anthozoa</taxon>
        <taxon>Hexacorallia</taxon>
        <taxon>Scleractinia</taxon>
        <taxon>Astrocoeniina</taxon>
        <taxon>Pocilloporidae</taxon>
        <taxon>Pocillopora</taxon>
    </lineage>
</organism>
<dbReference type="GO" id="GO:0005765">
    <property type="term" value="C:lysosomal membrane"/>
    <property type="evidence" value="ECO:0007669"/>
    <property type="project" value="TreeGrafter"/>
</dbReference>
<feature type="region of interest" description="Disordered" evidence="1">
    <location>
        <begin position="423"/>
        <end position="464"/>
    </location>
</feature>
<dbReference type="AlphaFoldDB" id="A0A3M6UDF8"/>
<gene>
    <name evidence="3" type="ORF">pdam_00008091</name>
</gene>
<dbReference type="OrthoDB" id="16754at2759"/>
<dbReference type="GO" id="GO:0006605">
    <property type="term" value="P:protein targeting"/>
    <property type="evidence" value="ECO:0007669"/>
    <property type="project" value="TreeGrafter"/>
</dbReference>
<reference evidence="3 4" key="1">
    <citation type="journal article" date="2018" name="Sci. Rep.">
        <title>Comparative analysis of the Pocillopora damicornis genome highlights role of immune system in coral evolution.</title>
        <authorList>
            <person name="Cunning R."/>
            <person name="Bay R.A."/>
            <person name="Gillette P."/>
            <person name="Baker A.C."/>
            <person name="Traylor-Knowles N."/>
        </authorList>
    </citation>
    <scope>NUCLEOTIDE SEQUENCE [LARGE SCALE GENOMIC DNA]</scope>
    <source>
        <strain evidence="3">RSMAS</strain>
        <tissue evidence="3">Whole animal</tissue>
    </source>
</reference>
<dbReference type="Proteomes" id="UP000275408">
    <property type="component" value="Unassembled WGS sequence"/>
</dbReference>
<dbReference type="GO" id="GO:0016192">
    <property type="term" value="P:vesicle-mediated transport"/>
    <property type="evidence" value="ECO:0007669"/>
    <property type="project" value="InterPro"/>
</dbReference>
<name>A0A3M6UDF8_POCDA</name>
<dbReference type="InterPro" id="IPR026091">
    <property type="entry name" value="HPS4"/>
</dbReference>
<evidence type="ECO:0000313" key="4">
    <source>
        <dbReference type="Proteomes" id="UP000275408"/>
    </source>
</evidence>
<feature type="domain" description="CCZ1/INTU/HSP4 first Longin" evidence="2">
    <location>
        <begin position="17"/>
        <end position="121"/>
    </location>
</feature>
<feature type="region of interest" description="Disordered" evidence="1">
    <location>
        <begin position="827"/>
        <end position="849"/>
    </location>
</feature>
<proteinExistence type="predicted"/>
<dbReference type="GO" id="GO:0031410">
    <property type="term" value="C:cytoplasmic vesicle"/>
    <property type="evidence" value="ECO:0007669"/>
    <property type="project" value="TreeGrafter"/>
</dbReference>
<feature type="region of interest" description="Disordered" evidence="1">
    <location>
        <begin position="332"/>
        <end position="367"/>
    </location>
</feature>
<dbReference type="STRING" id="46731.A0A3M6UDF8"/>
<keyword evidence="4" id="KW-1185">Reference proteome</keyword>